<organism evidence="2 3">
    <name type="scientific">Candidimonas humi</name>
    <dbReference type="NCBI Taxonomy" id="683355"/>
    <lineage>
        <taxon>Bacteria</taxon>
        <taxon>Pseudomonadati</taxon>
        <taxon>Pseudomonadota</taxon>
        <taxon>Betaproteobacteria</taxon>
        <taxon>Burkholderiales</taxon>
        <taxon>Alcaligenaceae</taxon>
        <taxon>Candidimonas</taxon>
    </lineage>
</organism>
<proteinExistence type="predicted"/>
<evidence type="ECO:0000313" key="3">
    <source>
        <dbReference type="Proteomes" id="UP001595848"/>
    </source>
</evidence>
<protein>
    <submittedName>
        <fullName evidence="2">ParB/RepB/Spo0J family partition protein</fullName>
    </submittedName>
</protein>
<dbReference type="InterPro" id="IPR050336">
    <property type="entry name" value="Chromosome_partition/occlusion"/>
</dbReference>
<gene>
    <name evidence="2" type="ORF">ACFOY1_06795</name>
</gene>
<accession>A0ABV8NW16</accession>
<dbReference type="EMBL" id="JBHSBV010000002">
    <property type="protein sequence ID" value="MFC4200654.1"/>
    <property type="molecule type" value="Genomic_DNA"/>
</dbReference>
<dbReference type="PANTHER" id="PTHR33375:SF1">
    <property type="entry name" value="CHROMOSOME-PARTITIONING PROTEIN PARB-RELATED"/>
    <property type="match status" value="1"/>
</dbReference>
<keyword evidence="3" id="KW-1185">Reference proteome</keyword>
<dbReference type="Proteomes" id="UP001595848">
    <property type="component" value="Unassembled WGS sequence"/>
</dbReference>
<comment type="caution">
    <text evidence="2">The sequence shown here is derived from an EMBL/GenBank/DDBJ whole genome shotgun (WGS) entry which is preliminary data.</text>
</comment>
<reference evidence="3" key="1">
    <citation type="journal article" date="2019" name="Int. J. Syst. Evol. Microbiol.">
        <title>The Global Catalogue of Microorganisms (GCM) 10K type strain sequencing project: providing services to taxonomists for standard genome sequencing and annotation.</title>
        <authorList>
            <consortium name="The Broad Institute Genomics Platform"/>
            <consortium name="The Broad Institute Genome Sequencing Center for Infectious Disease"/>
            <person name="Wu L."/>
            <person name="Ma J."/>
        </authorList>
    </citation>
    <scope>NUCLEOTIDE SEQUENCE [LARGE SCALE GENOMIC DNA]</scope>
    <source>
        <strain evidence="3">LMG 24813</strain>
    </source>
</reference>
<evidence type="ECO:0000313" key="2">
    <source>
        <dbReference type="EMBL" id="MFC4200654.1"/>
    </source>
</evidence>
<dbReference type="PANTHER" id="PTHR33375">
    <property type="entry name" value="CHROMOSOME-PARTITIONING PROTEIN PARB-RELATED"/>
    <property type="match status" value="1"/>
</dbReference>
<feature type="domain" description="ParB/Spo0J HTH" evidence="1">
    <location>
        <begin position="129"/>
        <end position="221"/>
    </location>
</feature>
<dbReference type="Pfam" id="PF17762">
    <property type="entry name" value="HTH_ParB"/>
    <property type="match status" value="1"/>
</dbReference>
<evidence type="ECO:0000259" key="1">
    <source>
        <dbReference type="Pfam" id="PF17762"/>
    </source>
</evidence>
<dbReference type="RefSeq" id="WP_217964108.1">
    <property type="nucleotide sequence ID" value="NZ_JAHTBN010000003.1"/>
</dbReference>
<sequence length="275" mass="30398">MAKNSIDAYGAAGKSNVLMFDPSALKVIDDPTHPLYDERIHLPLDEAMVLNIMALGVREPILVWKDPETGDVLIVDGRQRVAHALDANRRLMARGEPPIQVPGIPQRGTIERMGDIMISMNEARRGDAPLVRARKMAAFMERGYTEDRLAVIFACSEQSVRNTLTLLDCTQAVQSAAEAGQIRMTHVKALAKLDPAEQRTKIQELIAAGEGVKPHERARRQRAVLGESKPRMRTRREVEQELEAAVGERALALRWVLNLELSAEDGAVLDMEAAA</sequence>
<dbReference type="InterPro" id="IPR041468">
    <property type="entry name" value="HTH_ParB/Spo0J"/>
</dbReference>
<name>A0ABV8NW16_9BURK</name>